<dbReference type="Pfam" id="PF03069">
    <property type="entry name" value="FmdA_AmdA"/>
    <property type="match status" value="2"/>
</dbReference>
<name>A0A941DE64_9MICO</name>
<protein>
    <submittedName>
        <fullName evidence="2">Acetamidase/formamidase family protein</fullName>
    </submittedName>
</protein>
<reference evidence="2" key="1">
    <citation type="submission" date="2021-04" db="EMBL/GenBank/DDBJ databases">
        <title>Phycicoccus avicenniae sp. nov., a novel endophytic actinomycetes isolated from branch of Avicennia mariana.</title>
        <authorList>
            <person name="Tuo L."/>
        </authorList>
    </citation>
    <scope>NUCLEOTIDE SEQUENCE</scope>
    <source>
        <strain evidence="2">BSK3Z-2</strain>
    </source>
</reference>
<dbReference type="EMBL" id="JAGSNF010000022">
    <property type="protein sequence ID" value="MBR7744672.1"/>
    <property type="molecule type" value="Genomic_DNA"/>
</dbReference>
<organism evidence="2 3">
    <name type="scientific">Phycicoccus avicenniae</name>
    <dbReference type="NCBI Taxonomy" id="2828860"/>
    <lineage>
        <taxon>Bacteria</taxon>
        <taxon>Bacillati</taxon>
        <taxon>Actinomycetota</taxon>
        <taxon>Actinomycetes</taxon>
        <taxon>Micrococcales</taxon>
        <taxon>Intrasporangiaceae</taxon>
        <taxon>Phycicoccus</taxon>
    </lineage>
</organism>
<dbReference type="PANTHER" id="PTHR31891">
    <property type="entry name" value="FORMAMIDASE C869.04-RELATED"/>
    <property type="match status" value="1"/>
</dbReference>
<dbReference type="GO" id="GO:0016811">
    <property type="term" value="F:hydrolase activity, acting on carbon-nitrogen (but not peptide) bonds, in linear amides"/>
    <property type="evidence" value="ECO:0007669"/>
    <property type="project" value="InterPro"/>
</dbReference>
<comment type="caution">
    <text evidence="2">The sequence shown here is derived from an EMBL/GenBank/DDBJ whole genome shotgun (WGS) entry which is preliminary data.</text>
</comment>
<evidence type="ECO:0000313" key="2">
    <source>
        <dbReference type="EMBL" id="MBR7744672.1"/>
    </source>
</evidence>
<feature type="region of interest" description="Disordered" evidence="1">
    <location>
        <begin position="304"/>
        <end position="332"/>
    </location>
</feature>
<dbReference type="Proteomes" id="UP000677016">
    <property type="component" value="Unassembled WGS sequence"/>
</dbReference>
<dbReference type="RefSeq" id="WP_211604194.1">
    <property type="nucleotide sequence ID" value="NZ_JAGSNF010000022.1"/>
</dbReference>
<evidence type="ECO:0000313" key="3">
    <source>
        <dbReference type="Proteomes" id="UP000677016"/>
    </source>
</evidence>
<sequence length="332" mass="34597">MTEHEIDATPGTTVDVLDRSHTPRLTVDPGDRVTVTSLDASGYLERQTVPGERRPTMFAEPRGHCLTGPLEVRGARPGDHLAVHFEEVVPLGWGWTATGGRHTPVNDRLGVGDGPTAWLLWDVEDDVATESRGFRCPTAPFLGVVGTAPAEPGEHSTIPPRPGTGGNLDCRELVAGSTLYLPVEVPGGLLYLGDGHAAQGDGEVGGTAIECPMRTVVTVDVVTDRPVPGVHAETPGGLVTLGVDTDLEVATGDAVEAMCRWLGALHGLDTATALALASTAVDLRVTQVVNRTWGVHAVLAPGRLERAPQPSRAAGGSRRAPGPSDDSTSSAL</sequence>
<dbReference type="InterPro" id="IPR004304">
    <property type="entry name" value="FmdA_AmdA"/>
</dbReference>
<dbReference type="Gene3D" id="2.60.120.580">
    <property type="entry name" value="Acetamidase/Formamidase-like domains"/>
    <property type="match status" value="2"/>
</dbReference>
<proteinExistence type="predicted"/>
<gene>
    <name evidence="2" type="ORF">KC207_15350</name>
</gene>
<evidence type="ECO:0000256" key="1">
    <source>
        <dbReference type="SAM" id="MobiDB-lite"/>
    </source>
</evidence>
<dbReference type="PANTHER" id="PTHR31891:SF1">
    <property type="entry name" value="FORMAMIDASE C869.04-RELATED"/>
    <property type="match status" value="1"/>
</dbReference>
<dbReference type="SUPFAM" id="SSF141130">
    <property type="entry name" value="Acetamidase/Formamidase-like"/>
    <property type="match status" value="1"/>
</dbReference>
<dbReference type="Gene3D" id="3.10.28.20">
    <property type="entry name" value="Acetamidase/Formamidase-like domains"/>
    <property type="match status" value="1"/>
</dbReference>
<accession>A0A941DE64</accession>
<keyword evidence="3" id="KW-1185">Reference proteome</keyword>
<dbReference type="AlphaFoldDB" id="A0A941DE64"/>